<accession>W4LUT1</accession>
<keyword evidence="2" id="KW-1133">Transmembrane helix</keyword>
<keyword evidence="1" id="KW-0175">Coiled coil</keyword>
<feature type="coiled-coil region" evidence="1">
    <location>
        <begin position="186"/>
        <end position="213"/>
    </location>
</feature>
<name>W4LUT1_9BACT</name>
<feature type="transmembrane region" description="Helical" evidence="2">
    <location>
        <begin position="42"/>
        <end position="61"/>
    </location>
</feature>
<evidence type="ECO:0000256" key="1">
    <source>
        <dbReference type="SAM" id="Coils"/>
    </source>
</evidence>
<gene>
    <name evidence="3" type="ORF">ETSY2_36700</name>
</gene>
<protein>
    <submittedName>
        <fullName evidence="3">Uncharacterized protein</fullName>
    </submittedName>
</protein>
<sequence length="215" mass="24561">MERSLVHHINTLLSYPFTRGALLLILAVHVAFGQWFQPSFGLHIAAFAIDASAFAFWLRLATTSADFQSFSDTQLSKRIATWLRQQIRGCHPDFQPPVLACIDLAQQIQRDFDRDLLHGDMHRLFENLEQVTRSHLQLYDRSKTFGTDAQQADMTRLLAKQASSMQQTLETLRAFSGHLTLLAVSLEREEMAAKELQLINQGLEEIIEEINHETL</sequence>
<organism evidence="3 4">
    <name type="scientific">Candidatus Entotheonella gemina</name>
    <dbReference type="NCBI Taxonomy" id="1429439"/>
    <lineage>
        <taxon>Bacteria</taxon>
        <taxon>Pseudomonadati</taxon>
        <taxon>Nitrospinota/Tectimicrobiota group</taxon>
        <taxon>Candidatus Tectimicrobiota</taxon>
        <taxon>Candidatus Entotheonellia</taxon>
        <taxon>Candidatus Entotheonellales</taxon>
        <taxon>Candidatus Entotheonellaceae</taxon>
        <taxon>Candidatus Entotheonella</taxon>
    </lineage>
</organism>
<evidence type="ECO:0000256" key="2">
    <source>
        <dbReference type="SAM" id="Phobius"/>
    </source>
</evidence>
<comment type="caution">
    <text evidence="3">The sequence shown here is derived from an EMBL/GenBank/DDBJ whole genome shotgun (WGS) entry which is preliminary data.</text>
</comment>
<dbReference type="Proteomes" id="UP000019140">
    <property type="component" value="Unassembled WGS sequence"/>
</dbReference>
<dbReference type="AlphaFoldDB" id="W4LUT1"/>
<keyword evidence="4" id="KW-1185">Reference proteome</keyword>
<proteinExistence type="predicted"/>
<evidence type="ECO:0000313" key="4">
    <source>
        <dbReference type="Proteomes" id="UP000019140"/>
    </source>
</evidence>
<evidence type="ECO:0000313" key="3">
    <source>
        <dbReference type="EMBL" id="ETX01753.1"/>
    </source>
</evidence>
<keyword evidence="2" id="KW-0472">Membrane</keyword>
<dbReference type="EMBL" id="AZHX01001591">
    <property type="protein sequence ID" value="ETX01753.1"/>
    <property type="molecule type" value="Genomic_DNA"/>
</dbReference>
<reference evidence="3 4" key="1">
    <citation type="journal article" date="2014" name="Nature">
        <title>An environmental bacterial taxon with a large and distinct metabolic repertoire.</title>
        <authorList>
            <person name="Wilson M.C."/>
            <person name="Mori T."/>
            <person name="Ruckert C."/>
            <person name="Uria A.R."/>
            <person name="Helf M.J."/>
            <person name="Takada K."/>
            <person name="Gernert C."/>
            <person name="Steffens U.A."/>
            <person name="Heycke N."/>
            <person name="Schmitt S."/>
            <person name="Rinke C."/>
            <person name="Helfrich E.J."/>
            <person name="Brachmann A.O."/>
            <person name="Gurgui C."/>
            <person name="Wakimoto T."/>
            <person name="Kracht M."/>
            <person name="Crusemann M."/>
            <person name="Hentschel U."/>
            <person name="Abe I."/>
            <person name="Matsunaga S."/>
            <person name="Kalinowski J."/>
            <person name="Takeyama H."/>
            <person name="Piel J."/>
        </authorList>
    </citation>
    <scope>NUCLEOTIDE SEQUENCE [LARGE SCALE GENOMIC DNA]</scope>
    <source>
        <strain evidence="4">TSY2</strain>
    </source>
</reference>
<dbReference type="HOGENOM" id="CLU_1281235_0_0_7"/>
<feature type="transmembrane region" description="Helical" evidence="2">
    <location>
        <begin position="12"/>
        <end position="36"/>
    </location>
</feature>
<keyword evidence="2" id="KW-0812">Transmembrane</keyword>